<name>A0A6M3XAE9_9ZZZZ</name>
<evidence type="ECO:0000313" key="2">
    <source>
        <dbReference type="EMBL" id="QJH94772.1"/>
    </source>
</evidence>
<sequence>MKTKKWKDGLLCLDKEGKIITMPTEAERKKPPKKKAKPPPPEPTCEECGCSPCECCPDCERPPGCCTCNDCPDCGCDPCTCNECENCGEDPCVCGPSEKTASILWGLDQELNLTREAADFYVLVALTVDYPNDARPKYALAEKVGYLADQFARYIDMAIGGELRHAPSELDECDFEGYKIPKTAHRGAAWAKWKDIREEKGIQALKGAWNIFSAPGWGDSYGGESWARVANALIQYESGEWSPQMFVDQVFSIRHNGGPVFDKIWNLGYLEFILNDAQHARILNIVQRASDGVKNLHYALLKEDITGVQEG</sequence>
<evidence type="ECO:0000256" key="1">
    <source>
        <dbReference type="SAM" id="MobiDB-lite"/>
    </source>
</evidence>
<accession>A0A6M3XAE9</accession>
<dbReference type="AlphaFoldDB" id="A0A6M3XAE9"/>
<reference evidence="2" key="1">
    <citation type="submission" date="2020-03" db="EMBL/GenBank/DDBJ databases">
        <title>The deep terrestrial virosphere.</title>
        <authorList>
            <person name="Holmfeldt K."/>
            <person name="Nilsson E."/>
            <person name="Simone D."/>
            <person name="Lopez-Fernandez M."/>
            <person name="Wu X."/>
            <person name="de Brujin I."/>
            <person name="Lundin D."/>
            <person name="Andersson A."/>
            <person name="Bertilsson S."/>
            <person name="Dopson M."/>
        </authorList>
    </citation>
    <scope>NUCLEOTIDE SEQUENCE</scope>
    <source>
        <strain evidence="2">TM448B00301</strain>
    </source>
</reference>
<proteinExistence type="predicted"/>
<gene>
    <name evidence="2" type="ORF">TM448B00301_0014</name>
</gene>
<feature type="region of interest" description="Disordered" evidence="1">
    <location>
        <begin position="21"/>
        <end position="43"/>
    </location>
</feature>
<dbReference type="EMBL" id="MT144606">
    <property type="protein sequence ID" value="QJH94772.1"/>
    <property type="molecule type" value="Genomic_DNA"/>
</dbReference>
<protein>
    <submittedName>
        <fullName evidence="2">Uncharacterized protein</fullName>
    </submittedName>
</protein>
<organism evidence="2">
    <name type="scientific">viral metagenome</name>
    <dbReference type="NCBI Taxonomy" id="1070528"/>
    <lineage>
        <taxon>unclassified sequences</taxon>
        <taxon>metagenomes</taxon>
        <taxon>organismal metagenomes</taxon>
    </lineage>
</organism>